<dbReference type="FunFam" id="1.10.287.130:FF:000008">
    <property type="entry name" value="Two-component sensor histidine kinase"/>
    <property type="match status" value="1"/>
</dbReference>
<dbReference type="SMART" id="SM00387">
    <property type="entry name" value="HATPase_c"/>
    <property type="match status" value="1"/>
</dbReference>
<dbReference type="AlphaFoldDB" id="D1VT62"/>
<evidence type="ECO:0000256" key="9">
    <source>
        <dbReference type="ARBA" id="ARBA00022777"/>
    </source>
</evidence>
<comment type="caution">
    <text evidence="16">The sequence shown here is derived from an EMBL/GenBank/DDBJ whole genome shotgun (WGS) entry which is preliminary data.</text>
</comment>
<organism evidence="16 17">
    <name type="scientific">Peptoniphilus lacrimalis 315-B</name>
    <dbReference type="NCBI Taxonomy" id="596330"/>
    <lineage>
        <taxon>Bacteria</taxon>
        <taxon>Bacillati</taxon>
        <taxon>Bacillota</taxon>
        <taxon>Tissierellia</taxon>
        <taxon>Tissierellales</taxon>
        <taxon>Peptoniphilaceae</taxon>
        <taxon>Peptoniphilus</taxon>
    </lineage>
</organism>
<dbReference type="SUPFAM" id="SSF47384">
    <property type="entry name" value="Homodimeric domain of signal transducing histidine kinase"/>
    <property type="match status" value="1"/>
</dbReference>
<dbReference type="PANTHER" id="PTHR45528:SF1">
    <property type="entry name" value="SENSOR HISTIDINE KINASE CPXA"/>
    <property type="match status" value="1"/>
</dbReference>
<dbReference type="Pfam" id="PF02518">
    <property type="entry name" value="HATPase_c"/>
    <property type="match status" value="1"/>
</dbReference>
<name>D1VT62_9FIRM</name>
<dbReference type="eggNOG" id="COG5002">
    <property type="taxonomic scope" value="Bacteria"/>
</dbReference>
<reference evidence="16 17" key="1">
    <citation type="submission" date="2009-12" db="EMBL/GenBank/DDBJ databases">
        <title>Genome Sequence of Peptoniphilus lacrimalis 315-B.</title>
        <authorList>
            <person name="Durkin A.S."/>
            <person name="Madupu R."/>
            <person name="Torralba M."/>
            <person name="Methe B."/>
            <person name="Sutton G."/>
            <person name="Strausberg R.L."/>
            <person name="Nelson K.E."/>
        </authorList>
    </citation>
    <scope>NUCLEOTIDE SEQUENCE [LARGE SCALE GENOMIC DNA]</scope>
    <source>
        <strain evidence="16 17">315-B</strain>
    </source>
</reference>
<dbReference type="InterPro" id="IPR050398">
    <property type="entry name" value="HssS/ArlS-like"/>
</dbReference>
<evidence type="ECO:0000256" key="2">
    <source>
        <dbReference type="ARBA" id="ARBA00004651"/>
    </source>
</evidence>
<keyword evidence="6" id="KW-0808">Transferase</keyword>
<evidence type="ECO:0000256" key="3">
    <source>
        <dbReference type="ARBA" id="ARBA00012438"/>
    </source>
</evidence>
<evidence type="ECO:0000256" key="11">
    <source>
        <dbReference type="ARBA" id="ARBA00022989"/>
    </source>
</evidence>
<keyword evidence="5" id="KW-0597">Phosphoprotein</keyword>
<dbReference type="InterPro" id="IPR003594">
    <property type="entry name" value="HATPase_dom"/>
</dbReference>
<dbReference type="GO" id="GO:0005524">
    <property type="term" value="F:ATP binding"/>
    <property type="evidence" value="ECO:0007669"/>
    <property type="project" value="UniProtKB-KW"/>
</dbReference>
<dbReference type="InterPro" id="IPR036097">
    <property type="entry name" value="HisK_dim/P_sf"/>
</dbReference>
<evidence type="ECO:0000256" key="5">
    <source>
        <dbReference type="ARBA" id="ARBA00022553"/>
    </source>
</evidence>
<comment type="catalytic activity">
    <reaction evidence="1">
        <text>ATP + protein L-histidine = ADP + protein N-phospho-L-histidine.</text>
        <dbReference type="EC" id="2.7.13.3"/>
    </reaction>
</comment>
<gene>
    <name evidence="16" type="ORF">HMPREF0628_1240</name>
</gene>
<dbReference type="GO" id="GO:0005886">
    <property type="term" value="C:plasma membrane"/>
    <property type="evidence" value="ECO:0007669"/>
    <property type="project" value="UniProtKB-SubCell"/>
</dbReference>
<evidence type="ECO:0000256" key="1">
    <source>
        <dbReference type="ARBA" id="ARBA00000085"/>
    </source>
</evidence>
<evidence type="ECO:0000313" key="17">
    <source>
        <dbReference type="Proteomes" id="UP000005711"/>
    </source>
</evidence>
<feature type="transmembrane region" description="Helical" evidence="14">
    <location>
        <begin position="314"/>
        <end position="338"/>
    </location>
</feature>
<keyword evidence="4" id="KW-1003">Cell membrane</keyword>
<evidence type="ECO:0000256" key="8">
    <source>
        <dbReference type="ARBA" id="ARBA00022741"/>
    </source>
</evidence>
<dbReference type="InterPro" id="IPR003661">
    <property type="entry name" value="HisK_dim/P_dom"/>
</dbReference>
<dbReference type="PROSITE" id="PS50109">
    <property type="entry name" value="HIS_KIN"/>
    <property type="match status" value="1"/>
</dbReference>
<evidence type="ECO:0000256" key="14">
    <source>
        <dbReference type="SAM" id="Phobius"/>
    </source>
</evidence>
<dbReference type="SMART" id="SM00388">
    <property type="entry name" value="HisKA"/>
    <property type="match status" value="1"/>
</dbReference>
<feature type="domain" description="Histidine kinase" evidence="15">
    <location>
        <begin position="497"/>
        <end position="706"/>
    </location>
</feature>
<dbReference type="Proteomes" id="UP000005711">
    <property type="component" value="Unassembled WGS sequence"/>
</dbReference>
<keyword evidence="7 14" id="KW-0812">Transmembrane</keyword>
<dbReference type="SUPFAM" id="SSF55874">
    <property type="entry name" value="ATPase domain of HSP90 chaperone/DNA topoisomerase II/histidine kinase"/>
    <property type="match status" value="1"/>
</dbReference>
<dbReference type="InterPro" id="IPR036890">
    <property type="entry name" value="HATPase_C_sf"/>
</dbReference>
<feature type="transmembrane region" description="Helical" evidence="14">
    <location>
        <begin position="279"/>
        <end position="302"/>
    </location>
</feature>
<keyword evidence="10" id="KW-0067">ATP-binding</keyword>
<protein>
    <recommendedName>
        <fullName evidence="3">histidine kinase</fullName>
        <ecNumber evidence="3">2.7.13.3</ecNumber>
    </recommendedName>
</protein>
<evidence type="ECO:0000256" key="4">
    <source>
        <dbReference type="ARBA" id="ARBA00022475"/>
    </source>
</evidence>
<feature type="transmembrane region" description="Helical" evidence="14">
    <location>
        <begin position="411"/>
        <end position="430"/>
    </location>
</feature>
<keyword evidence="17" id="KW-1185">Reference proteome</keyword>
<dbReference type="EC" id="2.7.13.3" evidence="3"/>
<keyword evidence="8" id="KW-0547">Nucleotide-binding</keyword>
<evidence type="ECO:0000256" key="10">
    <source>
        <dbReference type="ARBA" id="ARBA00022840"/>
    </source>
</evidence>
<keyword evidence="11 14" id="KW-1133">Transmembrane helix</keyword>
<dbReference type="InterPro" id="IPR005467">
    <property type="entry name" value="His_kinase_dom"/>
</dbReference>
<feature type="transmembrane region" description="Helical" evidence="14">
    <location>
        <begin position="243"/>
        <end position="267"/>
    </location>
</feature>
<comment type="subcellular location">
    <subcellularLocation>
        <location evidence="2">Cell membrane</location>
        <topology evidence="2">Multi-pass membrane protein</topology>
    </subcellularLocation>
</comment>
<keyword evidence="9 16" id="KW-0418">Kinase</keyword>
<evidence type="ECO:0000256" key="12">
    <source>
        <dbReference type="ARBA" id="ARBA00023012"/>
    </source>
</evidence>
<accession>D1VT62</accession>
<proteinExistence type="predicted"/>
<feature type="transmembrane region" description="Helical" evidence="14">
    <location>
        <begin position="15"/>
        <end position="36"/>
    </location>
</feature>
<dbReference type="GO" id="GO:0000155">
    <property type="term" value="F:phosphorelay sensor kinase activity"/>
    <property type="evidence" value="ECO:0007669"/>
    <property type="project" value="InterPro"/>
</dbReference>
<keyword evidence="12" id="KW-0902">Two-component regulatory system</keyword>
<feature type="transmembrane region" description="Helical" evidence="14">
    <location>
        <begin position="386"/>
        <end position="405"/>
    </location>
</feature>
<dbReference type="CDD" id="cd00082">
    <property type="entry name" value="HisKA"/>
    <property type="match status" value="1"/>
</dbReference>
<evidence type="ECO:0000256" key="7">
    <source>
        <dbReference type="ARBA" id="ARBA00022692"/>
    </source>
</evidence>
<dbReference type="RefSeq" id="WP_004824555.1">
    <property type="nucleotide sequence ID" value="NZ_ADDO01000034.1"/>
</dbReference>
<evidence type="ECO:0000256" key="13">
    <source>
        <dbReference type="ARBA" id="ARBA00023136"/>
    </source>
</evidence>
<dbReference type="PANTHER" id="PTHR45528">
    <property type="entry name" value="SENSOR HISTIDINE KINASE CPXA"/>
    <property type="match status" value="1"/>
</dbReference>
<evidence type="ECO:0000313" key="16">
    <source>
        <dbReference type="EMBL" id="EFA90252.1"/>
    </source>
</evidence>
<dbReference type="Pfam" id="PF00512">
    <property type="entry name" value="HisKA"/>
    <property type="match status" value="1"/>
</dbReference>
<dbReference type="Gene3D" id="3.30.565.10">
    <property type="entry name" value="Histidine kinase-like ATPase, C-terminal domain"/>
    <property type="match status" value="1"/>
</dbReference>
<evidence type="ECO:0000256" key="6">
    <source>
        <dbReference type="ARBA" id="ARBA00022679"/>
    </source>
</evidence>
<dbReference type="EMBL" id="ADDO01000034">
    <property type="protein sequence ID" value="EFA90252.1"/>
    <property type="molecule type" value="Genomic_DNA"/>
</dbReference>
<dbReference type="Gene3D" id="1.10.287.130">
    <property type="match status" value="1"/>
</dbReference>
<evidence type="ECO:0000259" key="15">
    <source>
        <dbReference type="PROSITE" id="PS50109"/>
    </source>
</evidence>
<sequence>MENSENIKIEKKYTIWKFFGILFLVAAISVGIAFPLNNFLDPNSANINSTVADYVSRTLINSLYNENNFNNFDSFDSFDYFVKSYKLKYYDSLGNKIPDDDIEKRLEFKEKKEKLISQGLNPSDFMTSEDLKIADINKRYETFYINKENNREIDPESISTNKDTIFAISGSFSNGNLKTDIKTSSDEYLYARKLKDEFLRRLSNNFSQENELKNIINLRFYYKVDLNSPAYMQMVKDAERPNYYAFAFSAVIVNFILMFLVSIFLKFKKMMNCKEIKNLFSLPIEVVIVLFFIFLFVSFASIETFDRNIIPVEYSIGIYSVLSVIANVIISLCVNYVVLAIKSFHYDGADNLLLKNSLIRRLFSGVFANIGNAKNQADLSRAKNRFFLAYILIIFLGLMYMLVFMMPYSHMRFLTFFLYFLVFSLIYILLSKALDEIGRINIESTKIVKGDFDYNIQKHYRVFDNIIDNFNSIGLNLDKAVEEGIKSQKMKTELITNVSHDLKTPLTSIINYSDLLNKDSSNSQKAKEYSKIIYDKSLRLKTLIEDLFEVSKASSENIQLNLEKIDFKALILQAMGEWEDKFKEENIEFVSNLPENPLILDLDGQKISRVLDNIFSNIYKYGAEHSRVYIDLISDNKVKLFVKNISKYPLNISAEELMERFTRGDKSRNTEGSGLGLSIADSLINAHKGEFHIEIDGDLFKTIIIL</sequence>
<keyword evidence="13 14" id="KW-0472">Membrane</keyword>